<feature type="region of interest" description="Disordered" evidence="1">
    <location>
        <begin position="85"/>
        <end position="155"/>
    </location>
</feature>
<evidence type="ECO:0000313" key="2">
    <source>
        <dbReference type="EMBL" id="KLT46367.1"/>
    </source>
</evidence>
<keyword evidence="3" id="KW-1185">Reference proteome</keyword>
<dbReference type="Proteomes" id="UP000053611">
    <property type="component" value="Unassembled WGS sequence"/>
</dbReference>
<feature type="region of interest" description="Disordered" evidence="1">
    <location>
        <begin position="1"/>
        <end position="51"/>
    </location>
</feature>
<gene>
    <name evidence="2" type="ORF">CC85DRAFT_281456</name>
</gene>
<sequence length="366" mass="38485">MVSDSSPSCSGARPPTLRLSPSKSPRASSSPALYELQDQPNKTGDATNAGDVTATTSVQALSKCDSEWSSIFGGLSTALDDAAMDVSSPAPTSASAGPSTMFFAPECTNKARKRTRTRSHKRSLSVGAEPNSFASPESLLPLRLDPGEELPRGQRIPIRAISGFHPHLYTLRLSSSRPVEEPPPQLSRNALLASPIHLGGKAPAPLKLPVKTKDSEPQSESHTSAPIPFPGASPSSPAPEPEAPDHLSPSGESSPGSWLRSPTMARPRFRSDGSDADAIMFTPRQLEFEDDSGPLVTSRRLWSQFDGGPEPATARSLPGTSLPISLQGGFQSMALGPAFEPSECSCPTEPLSPAFALETEPGLSKS</sequence>
<feature type="compositionally biased region" description="Basic residues" evidence="1">
    <location>
        <begin position="110"/>
        <end position="123"/>
    </location>
</feature>
<evidence type="ECO:0000256" key="1">
    <source>
        <dbReference type="SAM" id="MobiDB-lite"/>
    </source>
</evidence>
<feature type="compositionally biased region" description="Low complexity" evidence="1">
    <location>
        <begin position="17"/>
        <end position="33"/>
    </location>
</feature>
<accession>A0A0J0XZ78</accession>
<name>A0A0J0XZ78_9TREE</name>
<dbReference type="AlphaFoldDB" id="A0A0J0XZ78"/>
<dbReference type="RefSeq" id="XP_018282858.1">
    <property type="nucleotide sequence ID" value="XM_018421633.1"/>
</dbReference>
<feature type="compositionally biased region" description="Pro residues" evidence="1">
    <location>
        <begin position="227"/>
        <end position="241"/>
    </location>
</feature>
<organism evidence="2 3">
    <name type="scientific">Cutaneotrichosporon oleaginosum</name>
    <dbReference type="NCBI Taxonomy" id="879819"/>
    <lineage>
        <taxon>Eukaryota</taxon>
        <taxon>Fungi</taxon>
        <taxon>Dikarya</taxon>
        <taxon>Basidiomycota</taxon>
        <taxon>Agaricomycotina</taxon>
        <taxon>Tremellomycetes</taxon>
        <taxon>Trichosporonales</taxon>
        <taxon>Trichosporonaceae</taxon>
        <taxon>Cutaneotrichosporon</taxon>
    </lineage>
</organism>
<feature type="region of interest" description="Disordered" evidence="1">
    <location>
        <begin position="175"/>
        <end position="278"/>
    </location>
</feature>
<protein>
    <submittedName>
        <fullName evidence="2">Uncharacterized protein</fullName>
    </submittedName>
</protein>
<feature type="compositionally biased region" description="Low complexity" evidence="1">
    <location>
        <begin position="87"/>
        <end position="100"/>
    </location>
</feature>
<proteinExistence type="predicted"/>
<dbReference type="GeneID" id="28982236"/>
<dbReference type="EMBL" id="KQ087177">
    <property type="protein sequence ID" value="KLT46367.1"/>
    <property type="molecule type" value="Genomic_DNA"/>
</dbReference>
<evidence type="ECO:0000313" key="3">
    <source>
        <dbReference type="Proteomes" id="UP000053611"/>
    </source>
</evidence>
<reference evidence="2 3" key="1">
    <citation type="submission" date="2015-03" db="EMBL/GenBank/DDBJ databases">
        <title>Genomics and transcriptomics of the oil-accumulating basidiomycete yeast T. oleaginosus allow insights into substrate utilization and the diverse evolutionary trajectories of mating systems in fungi.</title>
        <authorList>
            <consortium name="DOE Joint Genome Institute"/>
            <person name="Kourist R."/>
            <person name="Kracht O."/>
            <person name="Bracharz F."/>
            <person name="Lipzen A."/>
            <person name="Nolan M."/>
            <person name="Ohm R."/>
            <person name="Grigoriev I."/>
            <person name="Sun S."/>
            <person name="Heitman J."/>
            <person name="Bruck T."/>
            <person name="Nowrousian M."/>
        </authorList>
    </citation>
    <scope>NUCLEOTIDE SEQUENCE [LARGE SCALE GENOMIC DNA]</scope>
    <source>
        <strain evidence="2 3">IBC0246</strain>
    </source>
</reference>